<reference evidence="2" key="1">
    <citation type="journal article" date="2018" name="BMC Genomics">
        <title>Genomic insights into host adaptation between the wheat stripe rust pathogen (Puccinia striiformis f. sp. tritici) and the barley stripe rust pathogen (Puccinia striiformis f. sp. hordei).</title>
        <authorList>
            <person name="Xia C."/>
            <person name="Wang M."/>
            <person name="Yin C."/>
            <person name="Cornejo O.E."/>
            <person name="Hulbert S.H."/>
            <person name="Chen X."/>
        </authorList>
    </citation>
    <scope>NUCLEOTIDE SEQUENCE [LARGE SCALE GENOMIC DNA]</scope>
    <source>
        <strain evidence="2">93-210</strain>
    </source>
</reference>
<protein>
    <submittedName>
        <fullName evidence="1">Uncharacterized protein</fullName>
    </submittedName>
</protein>
<gene>
    <name evidence="1" type="ORF">MJO28_013914</name>
</gene>
<evidence type="ECO:0000313" key="2">
    <source>
        <dbReference type="Proteomes" id="UP001060170"/>
    </source>
</evidence>
<keyword evidence="2" id="KW-1185">Reference proteome</keyword>
<dbReference type="EMBL" id="CM045878">
    <property type="protein sequence ID" value="KAI7940262.1"/>
    <property type="molecule type" value="Genomic_DNA"/>
</dbReference>
<name>A0ACC0DVU6_9BASI</name>
<organism evidence="1 2">
    <name type="scientific">Puccinia striiformis f. sp. tritici</name>
    <dbReference type="NCBI Taxonomy" id="168172"/>
    <lineage>
        <taxon>Eukaryota</taxon>
        <taxon>Fungi</taxon>
        <taxon>Dikarya</taxon>
        <taxon>Basidiomycota</taxon>
        <taxon>Pucciniomycotina</taxon>
        <taxon>Pucciniomycetes</taxon>
        <taxon>Pucciniales</taxon>
        <taxon>Pucciniaceae</taxon>
        <taxon>Puccinia</taxon>
    </lineage>
</organism>
<dbReference type="Proteomes" id="UP001060170">
    <property type="component" value="Chromosome 14"/>
</dbReference>
<evidence type="ECO:0000313" key="1">
    <source>
        <dbReference type="EMBL" id="KAI7940262.1"/>
    </source>
</evidence>
<reference evidence="2" key="2">
    <citation type="journal article" date="2018" name="Mol. Plant Microbe Interact.">
        <title>Genome sequence resources for the wheat stripe rust pathogen (Puccinia striiformis f. sp. tritici) and the barley stripe rust pathogen (Puccinia striiformis f. sp. hordei).</title>
        <authorList>
            <person name="Xia C."/>
            <person name="Wang M."/>
            <person name="Yin C."/>
            <person name="Cornejo O.E."/>
            <person name="Hulbert S.H."/>
            <person name="Chen X."/>
        </authorList>
    </citation>
    <scope>NUCLEOTIDE SEQUENCE [LARGE SCALE GENOMIC DNA]</scope>
    <source>
        <strain evidence="2">93-210</strain>
    </source>
</reference>
<reference evidence="1 2" key="3">
    <citation type="journal article" date="2022" name="Microbiol. Spectr.">
        <title>Folding features and dynamics of 3D genome architecture in plant fungal pathogens.</title>
        <authorList>
            <person name="Xia C."/>
        </authorList>
    </citation>
    <scope>NUCLEOTIDE SEQUENCE [LARGE SCALE GENOMIC DNA]</scope>
    <source>
        <strain evidence="1 2">93-210</strain>
    </source>
</reference>
<accession>A0ACC0DVU6</accession>
<proteinExistence type="predicted"/>
<sequence>MPFVQVSSEVRLHYEISLCDGDDALQASLRPWLMIVHPLLMDSSYVKSFSEEPVLRSTFNQVLFDARHHGRSTNPTSKAIDLYTIAADFAIGLEKLQIDAVHAIGTHSWSSEILLRMAAVFPAKVISLCLCSIPPPVAKGFLERAFQECFESFANPESVEEWDEGAGAVQWFNFGNPSLIERDILDEWASIVIRRYPPSRSVDCCLCVWPFLSASKASKPDYIPDGLRSEANLPILFLTGDNDTISTAAGSQQRLDELPFHEYSTVKTLKDAPLLLFRTHPKETLAHYMDWVKDILEGKYSNNKGAEKSACLQSSLEKIALNFKNESIMKRDPMQSDSYNRNTEEENELFEEVLRMLNTRQVNTFSLFGGGGPEMWTGASFKEIVPWRFSSRFDEARLSVGDPVFQHTKHDCEAEAIEIKTSVEVCHQDLVGI</sequence>
<comment type="caution">
    <text evidence="1">The sequence shown here is derived from an EMBL/GenBank/DDBJ whole genome shotgun (WGS) entry which is preliminary data.</text>
</comment>